<evidence type="ECO:0000313" key="2">
    <source>
        <dbReference type="Proteomes" id="UP000033121"/>
    </source>
</evidence>
<dbReference type="RefSeq" id="WP_046369239.1">
    <property type="nucleotide sequence ID" value="NZ_BBWV01000002.1"/>
</dbReference>
<sequence length="169" mass="20191">MKVLSTYKILKAKAFNENIDETWVDWALEMMEAGYQSDNLYILAGKTKPFNQFELHELTRNVLEDLGFTYADKDTVLKNYVYYLIISSVDHPETYCKTLRELKNICQDLDLESAYMDFYLLYYAKDDLIVDEVQWYWDGANRQNIDQIIKDHFKKWMKEFEEHNSTTTA</sequence>
<dbReference type="STRING" id="1220578.FPE01S_02_04480"/>
<accession>A0A0E9N0M8</accession>
<reference evidence="1 2" key="1">
    <citation type="submission" date="2015-04" db="EMBL/GenBank/DDBJ databases">
        <title>Whole genome shotgun sequence of Flavihumibacter petaseus NBRC 106054.</title>
        <authorList>
            <person name="Miyazawa S."/>
            <person name="Hosoyama A."/>
            <person name="Hashimoto M."/>
            <person name="Noguchi M."/>
            <person name="Tsuchikane K."/>
            <person name="Ohji S."/>
            <person name="Yamazoe A."/>
            <person name="Ichikawa N."/>
            <person name="Kimura A."/>
            <person name="Fujita N."/>
        </authorList>
    </citation>
    <scope>NUCLEOTIDE SEQUENCE [LARGE SCALE GENOMIC DNA]</scope>
    <source>
        <strain evidence="1 2">NBRC 106054</strain>
    </source>
</reference>
<evidence type="ECO:0000313" key="1">
    <source>
        <dbReference type="EMBL" id="GAO43343.1"/>
    </source>
</evidence>
<name>A0A0E9N0M8_9BACT</name>
<dbReference type="OrthoDB" id="1361954at2"/>
<organism evidence="1 2">
    <name type="scientific">Flavihumibacter petaseus NBRC 106054</name>
    <dbReference type="NCBI Taxonomy" id="1220578"/>
    <lineage>
        <taxon>Bacteria</taxon>
        <taxon>Pseudomonadati</taxon>
        <taxon>Bacteroidota</taxon>
        <taxon>Chitinophagia</taxon>
        <taxon>Chitinophagales</taxon>
        <taxon>Chitinophagaceae</taxon>
        <taxon>Flavihumibacter</taxon>
    </lineage>
</organism>
<dbReference type="Proteomes" id="UP000033121">
    <property type="component" value="Unassembled WGS sequence"/>
</dbReference>
<proteinExistence type="predicted"/>
<keyword evidence="2" id="KW-1185">Reference proteome</keyword>
<comment type="caution">
    <text evidence="1">The sequence shown here is derived from an EMBL/GenBank/DDBJ whole genome shotgun (WGS) entry which is preliminary data.</text>
</comment>
<dbReference type="AlphaFoldDB" id="A0A0E9N0M8"/>
<dbReference type="EMBL" id="BBWV01000002">
    <property type="protein sequence ID" value="GAO43343.1"/>
    <property type="molecule type" value="Genomic_DNA"/>
</dbReference>
<gene>
    <name evidence="1" type="ORF">FPE01S_02_04480</name>
</gene>
<protein>
    <submittedName>
        <fullName evidence="1">Uncharacterized protein</fullName>
    </submittedName>
</protein>